<dbReference type="SUPFAM" id="SSF50978">
    <property type="entry name" value="WD40 repeat-like"/>
    <property type="match status" value="1"/>
</dbReference>
<dbReference type="Pfam" id="PF00400">
    <property type="entry name" value="WD40"/>
    <property type="match status" value="5"/>
</dbReference>
<dbReference type="CDD" id="cd00200">
    <property type="entry name" value="WD40"/>
    <property type="match status" value="1"/>
</dbReference>
<feature type="repeat" description="WD" evidence="3">
    <location>
        <begin position="476"/>
        <end position="518"/>
    </location>
</feature>
<dbReference type="PANTHER" id="PTHR22838:SF0">
    <property type="entry name" value="WD REPEAT-CONTAINING PROTEIN 26"/>
    <property type="match status" value="1"/>
</dbReference>
<name>A0A9P6FP90_9FUNG</name>
<dbReference type="AlphaFoldDB" id="A0A9P6FP90"/>
<keyword evidence="6" id="KW-1185">Reference proteome</keyword>
<evidence type="ECO:0000256" key="3">
    <source>
        <dbReference type="PROSITE-ProRule" id="PRU00221"/>
    </source>
</evidence>
<dbReference type="EMBL" id="JAABOA010003053">
    <property type="protein sequence ID" value="KAF9579097.1"/>
    <property type="molecule type" value="Genomic_DNA"/>
</dbReference>
<feature type="non-terminal residue" evidence="5">
    <location>
        <position position="1"/>
    </location>
</feature>
<protein>
    <recommendedName>
        <fullName evidence="4">CTLH domain-containing protein</fullName>
    </recommendedName>
</protein>
<feature type="repeat" description="WD" evidence="3">
    <location>
        <begin position="449"/>
        <end position="475"/>
    </location>
</feature>
<dbReference type="InterPro" id="IPR051350">
    <property type="entry name" value="WD_repeat-ST_regulator"/>
</dbReference>
<dbReference type="Gene3D" id="2.130.10.10">
    <property type="entry name" value="YVTN repeat-like/Quinoprotein amine dehydrogenase"/>
    <property type="match status" value="2"/>
</dbReference>
<organism evidence="5 6">
    <name type="scientific">Lunasporangiospora selenospora</name>
    <dbReference type="NCBI Taxonomy" id="979761"/>
    <lineage>
        <taxon>Eukaryota</taxon>
        <taxon>Fungi</taxon>
        <taxon>Fungi incertae sedis</taxon>
        <taxon>Mucoromycota</taxon>
        <taxon>Mortierellomycotina</taxon>
        <taxon>Mortierellomycetes</taxon>
        <taxon>Mortierellales</taxon>
        <taxon>Mortierellaceae</taxon>
        <taxon>Lunasporangiospora</taxon>
    </lineage>
</organism>
<dbReference type="InterPro" id="IPR036322">
    <property type="entry name" value="WD40_repeat_dom_sf"/>
</dbReference>
<feature type="repeat" description="WD" evidence="3">
    <location>
        <begin position="220"/>
        <end position="261"/>
    </location>
</feature>
<gene>
    <name evidence="5" type="ORF">BGW38_004796</name>
</gene>
<dbReference type="PANTHER" id="PTHR22838">
    <property type="entry name" value="WD REPEAT PROTEIN 26-RELATED"/>
    <property type="match status" value="1"/>
</dbReference>
<dbReference type="PROSITE" id="PS50082">
    <property type="entry name" value="WD_REPEATS_2"/>
    <property type="match status" value="4"/>
</dbReference>
<sequence length="531" mass="60514">TVSKVATATSLGFDRQELVRMMLQSLQYLGYNKAAQVLECESGYELECVSAREFRQCVLQGRWDEVEQLARDMCSGLAVKVSAIEFLVREQKFLELLEDRQIKPALVVLRSELTPLNINSERVHMLTSYMMTSSAEDLRRRAKWDGVQGRSRHNLLASLQKYIPPATMVPEYRLETLLTQAVEQQRNKCVYHDKENTSVCLYSDHACSKAGIPSVTRQIFDGHKNEVWYISFSHNGKYLASTSLDNRVIIWDMETYKELHMLHGHSNKVSCCAWSPDDSQLLTAGYDKAVKLWDVQTGVNQTSYQRHSEVISCLCWLPDGIRFISGSEKNMLLMSTAGDQIHSWMFPAQDLAVTPDGKTVIAMRDRVIRIISLESMQEISKIEESESITAISLSRDGQHLLVNVSMKPVQQPLHRDIRLWNLAEKRVVCRYSGYKQGLLVVRACFGGLDEQFVVSGSEDSKIYIWNRENGRLIHTLEGHTQAVTCVAWHPTSPTVFASASDDHTIRIWDTRANFEAQQNRILQSPKWVNFG</sequence>
<dbReference type="GO" id="GO:0034657">
    <property type="term" value="C:GID complex"/>
    <property type="evidence" value="ECO:0007669"/>
    <property type="project" value="TreeGrafter"/>
</dbReference>
<dbReference type="Pfam" id="PF23627">
    <property type="entry name" value="LisH_WDR26"/>
    <property type="match status" value="1"/>
</dbReference>
<evidence type="ECO:0000259" key="4">
    <source>
        <dbReference type="PROSITE" id="PS50897"/>
    </source>
</evidence>
<accession>A0A9P6FP90</accession>
<dbReference type="InterPro" id="IPR001680">
    <property type="entry name" value="WD40_rpt"/>
</dbReference>
<dbReference type="SMART" id="SM00668">
    <property type="entry name" value="CTLH"/>
    <property type="match status" value="1"/>
</dbReference>
<dbReference type="PROSITE" id="PS00678">
    <property type="entry name" value="WD_REPEATS_1"/>
    <property type="match status" value="2"/>
</dbReference>
<evidence type="ECO:0000313" key="5">
    <source>
        <dbReference type="EMBL" id="KAF9579097.1"/>
    </source>
</evidence>
<dbReference type="OrthoDB" id="972532at2759"/>
<dbReference type="InterPro" id="IPR006595">
    <property type="entry name" value="CTLH_C"/>
</dbReference>
<proteinExistence type="predicted"/>
<dbReference type="PRINTS" id="PR00320">
    <property type="entry name" value="GPROTEINBRPT"/>
</dbReference>
<dbReference type="PROSITE" id="PS50897">
    <property type="entry name" value="CTLH"/>
    <property type="match status" value="1"/>
</dbReference>
<evidence type="ECO:0000256" key="2">
    <source>
        <dbReference type="ARBA" id="ARBA00022737"/>
    </source>
</evidence>
<dbReference type="InterPro" id="IPR020472">
    <property type="entry name" value="WD40_PAC1"/>
</dbReference>
<keyword evidence="2" id="KW-0677">Repeat</keyword>
<dbReference type="InterPro" id="IPR015943">
    <property type="entry name" value="WD40/YVTN_repeat-like_dom_sf"/>
</dbReference>
<dbReference type="PROSITE" id="PS50294">
    <property type="entry name" value="WD_REPEATS_REGION"/>
    <property type="match status" value="3"/>
</dbReference>
<comment type="caution">
    <text evidence="5">The sequence shown here is derived from an EMBL/GenBank/DDBJ whole genome shotgun (WGS) entry which is preliminary data.</text>
</comment>
<evidence type="ECO:0000313" key="6">
    <source>
        <dbReference type="Proteomes" id="UP000780801"/>
    </source>
</evidence>
<feature type="repeat" description="WD" evidence="3">
    <location>
        <begin position="262"/>
        <end position="303"/>
    </location>
</feature>
<keyword evidence="1 3" id="KW-0853">WD repeat</keyword>
<evidence type="ECO:0000256" key="1">
    <source>
        <dbReference type="ARBA" id="ARBA00022574"/>
    </source>
</evidence>
<dbReference type="SMART" id="SM00320">
    <property type="entry name" value="WD40"/>
    <property type="match status" value="6"/>
</dbReference>
<dbReference type="InterPro" id="IPR019775">
    <property type="entry name" value="WD40_repeat_CS"/>
</dbReference>
<dbReference type="GO" id="GO:0043161">
    <property type="term" value="P:proteasome-mediated ubiquitin-dependent protein catabolic process"/>
    <property type="evidence" value="ECO:0007669"/>
    <property type="project" value="TreeGrafter"/>
</dbReference>
<dbReference type="Proteomes" id="UP000780801">
    <property type="component" value="Unassembled WGS sequence"/>
</dbReference>
<feature type="domain" description="CTLH" evidence="4">
    <location>
        <begin position="47"/>
        <end position="104"/>
    </location>
</feature>
<reference evidence="5" key="1">
    <citation type="journal article" date="2020" name="Fungal Divers.">
        <title>Resolving the Mortierellaceae phylogeny through synthesis of multi-gene phylogenetics and phylogenomics.</title>
        <authorList>
            <person name="Vandepol N."/>
            <person name="Liber J."/>
            <person name="Desiro A."/>
            <person name="Na H."/>
            <person name="Kennedy M."/>
            <person name="Barry K."/>
            <person name="Grigoriev I.V."/>
            <person name="Miller A.N."/>
            <person name="O'Donnell K."/>
            <person name="Stajich J.E."/>
            <person name="Bonito G."/>
        </authorList>
    </citation>
    <scope>NUCLEOTIDE SEQUENCE</scope>
    <source>
        <strain evidence="5">KOD1015</strain>
    </source>
</reference>